<keyword evidence="2" id="KW-1185">Reference proteome</keyword>
<dbReference type="EMBL" id="CM047899">
    <property type="protein sequence ID" value="KAJ0103029.1"/>
    <property type="molecule type" value="Genomic_DNA"/>
</dbReference>
<dbReference type="Proteomes" id="UP001164250">
    <property type="component" value="Chromosome 3"/>
</dbReference>
<comment type="caution">
    <text evidence="1">The sequence shown here is derived from an EMBL/GenBank/DDBJ whole genome shotgun (WGS) entry which is preliminary data.</text>
</comment>
<gene>
    <name evidence="1" type="ORF">Patl1_04100</name>
</gene>
<sequence>MGKEQNRVVLCASSSMAFLLLLAWLYASVFSSDVTPFEAWKLPGFGSSLSSKMSDHEAILANYSLDFPLRRLVRGDDRIQLDTTGFACHSDLYSELCIANKEVRIDNKNLTVYIPSSQSQISRKNIKPYPTTNPLHLVTSVQIVNEETNLPSCNFNHNVPVLVFSSGGFTGNLFHEMDELIIPLFITSRHFRSNLKFVITDYKAWWVNKYSRILSRLSRYEFINPAVNGSVNCFPGAVIGLKFHGLLALNRTDIPGGYSMFDFKHFLAQTYNLKHTNVFEIKREKPVLILISREKTRRFVNEDEMVVMMEELGFEVVVTRPNRMSNLNKFSELLNSCSVLVGAHGAGMTNEVFLPAGAVAVQVVPLGLDWASTNYFGEPAREMGVKYLEYKIEPEESTLFQTYGKDHVVVTDPESILAKGYQAARAVYIDEQNLKINVERFRETLVQAKQLIEDSSDSSSRN</sequence>
<proteinExistence type="predicted"/>
<organism evidence="1 2">
    <name type="scientific">Pistacia atlantica</name>
    <dbReference type="NCBI Taxonomy" id="434234"/>
    <lineage>
        <taxon>Eukaryota</taxon>
        <taxon>Viridiplantae</taxon>
        <taxon>Streptophyta</taxon>
        <taxon>Embryophyta</taxon>
        <taxon>Tracheophyta</taxon>
        <taxon>Spermatophyta</taxon>
        <taxon>Magnoliopsida</taxon>
        <taxon>eudicotyledons</taxon>
        <taxon>Gunneridae</taxon>
        <taxon>Pentapetalae</taxon>
        <taxon>rosids</taxon>
        <taxon>malvids</taxon>
        <taxon>Sapindales</taxon>
        <taxon>Anacardiaceae</taxon>
        <taxon>Pistacia</taxon>
    </lineage>
</organism>
<protein>
    <submittedName>
        <fullName evidence="1">Uncharacterized protein</fullName>
    </submittedName>
</protein>
<evidence type="ECO:0000313" key="1">
    <source>
        <dbReference type="EMBL" id="KAJ0103029.1"/>
    </source>
</evidence>
<evidence type="ECO:0000313" key="2">
    <source>
        <dbReference type="Proteomes" id="UP001164250"/>
    </source>
</evidence>
<name>A0ACC1BVR8_9ROSI</name>
<reference evidence="2" key="1">
    <citation type="journal article" date="2023" name="G3 (Bethesda)">
        <title>Genome assembly and association tests identify interacting loci associated with vigor, precocity, and sex in interspecific pistachio rootstocks.</title>
        <authorList>
            <person name="Palmer W."/>
            <person name="Jacygrad E."/>
            <person name="Sagayaradj S."/>
            <person name="Cavanaugh K."/>
            <person name="Han R."/>
            <person name="Bertier L."/>
            <person name="Beede B."/>
            <person name="Kafkas S."/>
            <person name="Golino D."/>
            <person name="Preece J."/>
            <person name="Michelmore R."/>
        </authorList>
    </citation>
    <scope>NUCLEOTIDE SEQUENCE [LARGE SCALE GENOMIC DNA]</scope>
</reference>
<accession>A0ACC1BVR8</accession>